<feature type="non-terminal residue" evidence="1">
    <location>
        <position position="310"/>
    </location>
</feature>
<gene>
    <name evidence="1" type="ORF">PCOR1329_LOCUS49953</name>
</gene>
<proteinExistence type="predicted"/>
<comment type="caution">
    <text evidence="1">The sequence shown here is derived from an EMBL/GenBank/DDBJ whole genome shotgun (WGS) entry which is preliminary data.</text>
</comment>
<keyword evidence="2" id="KW-1185">Reference proteome</keyword>
<reference evidence="1" key="1">
    <citation type="submission" date="2023-10" db="EMBL/GenBank/DDBJ databases">
        <authorList>
            <person name="Chen Y."/>
            <person name="Shah S."/>
            <person name="Dougan E. K."/>
            <person name="Thang M."/>
            <person name="Chan C."/>
        </authorList>
    </citation>
    <scope>NUCLEOTIDE SEQUENCE [LARGE SCALE GENOMIC DNA]</scope>
</reference>
<accession>A0ABN9UMQ3</accession>
<protein>
    <submittedName>
        <fullName evidence="1">Uncharacterized protein</fullName>
    </submittedName>
</protein>
<sequence>MEVLYSAVWELLRGAGQAAGAGVIASSSSARVKCLPCACSCEPRITCPGGHSSDNTVSGLTLPGTLALAAVSAAAGACSVLLALRNSGAGAPPAAGPPATSGARDPHSPARLSAAMAANVADYLASLGISPGDFILERYDIAGPEEQLLAAGTLGADIAAWLPSVGGAMGAGNPATGAAHVHHFRAVPAPATCDALRTAAEGRLGLPPGPRAVPNLAGRAGVGAPGAGAGAAGAGAPAAGAAAVAPAAAPPAAAPGAALGAGLAAGAAAGVAPAAGGVLVVPPVVPAAAAAAPAPAAPIAAAAPAAPAAG</sequence>
<dbReference type="EMBL" id="CAUYUJ010016050">
    <property type="protein sequence ID" value="CAK0861197.1"/>
    <property type="molecule type" value="Genomic_DNA"/>
</dbReference>
<name>A0ABN9UMQ3_9DINO</name>
<organism evidence="1 2">
    <name type="scientific">Prorocentrum cordatum</name>
    <dbReference type="NCBI Taxonomy" id="2364126"/>
    <lineage>
        <taxon>Eukaryota</taxon>
        <taxon>Sar</taxon>
        <taxon>Alveolata</taxon>
        <taxon>Dinophyceae</taxon>
        <taxon>Prorocentrales</taxon>
        <taxon>Prorocentraceae</taxon>
        <taxon>Prorocentrum</taxon>
    </lineage>
</organism>
<evidence type="ECO:0000313" key="1">
    <source>
        <dbReference type="EMBL" id="CAK0861197.1"/>
    </source>
</evidence>
<dbReference type="Proteomes" id="UP001189429">
    <property type="component" value="Unassembled WGS sequence"/>
</dbReference>
<evidence type="ECO:0000313" key="2">
    <source>
        <dbReference type="Proteomes" id="UP001189429"/>
    </source>
</evidence>